<evidence type="ECO:0000313" key="5">
    <source>
        <dbReference type="EMBL" id="RKP23175.1"/>
    </source>
</evidence>
<evidence type="ECO:0000256" key="1">
    <source>
        <dbReference type="ARBA" id="ARBA00004308"/>
    </source>
</evidence>
<dbReference type="InterPro" id="IPR021841">
    <property type="entry name" value="VAC14_Fig4p-bd"/>
</dbReference>
<keyword evidence="6" id="KW-1185">Reference proteome</keyword>
<proteinExistence type="predicted"/>
<evidence type="ECO:0000313" key="6">
    <source>
        <dbReference type="Proteomes" id="UP000278143"/>
    </source>
</evidence>
<protein>
    <submittedName>
        <fullName evidence="5">Vacuolar protein 14 C-terminal Fig4p binding-domain-containing protein</fullName>
    </submittedName>
</protein>
<evidence type="ECO:0000259" key="4">
    <source>
        <dbReference type="Pfam" id="PF11916"/>
    </source>
</evidence>
<dbReference type="AlphaFoldDB" id="A0A4P9YTR4"/>
<dbReference type="GO" id="GO:0070772">
    <property type="term" value="C:PAS complex"/>
    <property type="evidence" value="ECO:0007669"/>
    <property type="project" value="InterPro"/>
</dbReference>
<feature type="non-terminal residue" evidence="5">
    <location>
        <position position="1"/>
    </location>
</feature>
<name>A0A4P9YTR4_9FUNG</name>
<dbReference type="SUPFAM" id="SSF48371">
    <property type="entry name" value="ARM repeat"/>
    <property type="match status" value="1"/>
</dbReference>
<dbReference type="Pfam" id="PF11916">
    <property type="entry name" value="Vac14_Fig4_bd"/>
    <property type="match status" value="1"/>
</dbReference>
<keyword evidence="2" id="KW-0677">Repeat</keyword>
<dbReference type="InterPro" id="IPR026825">
    <property type="entry name" value="Vac14"/>
</dbReference>
<feature type="non-terminal residue" evidence="5">
    <location>
        <position position="341"/>
    </location>
</feature>
<dbReference type="PANTHER" id="PTHR16023:SF0">
    <property type="entry name" value="PROTEIN VAC14 HOMOLOG"/>
    <property type="match status" value="1"/>
</dbReference>
<accession>A0A4P9YTR4</accession>
<dbReference type="OrthoDB" id="5574975at2759"/>
<dbReference type="GO" id="GO:0010008">
    <property type="term" value="C:endosome membrane"/>
    <property type="evidence" value="ECO:0007669"/>
    <property type="project" value="TreeGrafter"/>
</dbReference>
<organism evidence="5 6">
    <name type="scientific">Syncephalis pseudoplumigaleata</name>
    <dbReference type="NCBI Taxonomy" id="1712513"/>
    <lineage>
        <taxon>Eukaryota</taxon>
        <taxon>Fungi</taxon>
        <taxon>Fungi incertae sedis</taxon>
        <taxon>Zoopagomycota</taxon>
        <taxon>Zoopagomycotina</taxon>
        <taxon>Zoopagomycetes</taxon>
        <taxon>Zoopagales</taxon>
        <taxon>Piptocephalidaceae</taxon>
        <taxon>Syncephalis</taxon>
    </lineage>
</organism>
<reference evidence="6" key="1">
    <citation type="journal article" date="2018" name="Nat. Microbiol.">
        <title>Leveraging single-cell genomics to expand the fungal tree of life.</title>
        <authorList>
            <person name="Ahrendt S.R."/>
            <person name="Quandt C.A."/>
            <person name="Ciobanu D."/>
            <person name="Clum A."/>
            <person name="Salamov A."/>
            <person name="Andreopoulos B."/>
            <person name="Cheng J.F."/>
            <person name="Woyke T."/>
            <person name="Pelin A."/>
            <person name="Henrissat B."/>
            <person name="Reynolds N.K."/>
            <person name="Benny G.L."/>
            <person name="Smith M.E."/>
            <person name="James T.Y."/>
            <person name="Grigoriev I.V."/>
        </authorList>
    </citation>
    <scope>NUCLEOTIDE SEQUENCE [LARGE SCALE GENOMIC DNA]</scope>
    <source>
        <strain evidence="6">Benny S71-1</strain>
    </source>
</reference>
<gene>
    <name evidence="5" type="ORF">SYNPS1DRAFT_10455</name>
</gene>
<evidence type="ECO:0000256" key="3">
    <source>
        <dbReference type="ARBA" id="ARBA00023136"/>
    </source>
</evidence>
<dbReference type="GO" id="GO:0006661">
    <property type="term" value="P:phosphatidylinositol biosynthetic process"/>
    <property type="evidence" value="ECO:0007669"/>
    <property type="project" value="InterPro"/>
</dbReference>
<keyword evidence="3" id="KW-0472">Membrane</keyword>
<dbReference type="InterPro" id="IPR016024">
    <property type="entry name" value="ARM-type_fold"/>
</dbReference>
<dbReference type="GO" id="GO:0000329">
    <property type="term" value="C:fungal-type vacuole membrane"/>
    <property type="evidence" value="ECO:0007669"/>
    <property type="project" value="TreeGrafter"/>
</dbReference>
<feature type="domain" description="Vacuolar protein 14 C-terminal Fig4-binding" evidence="4">
    <location>
        <begin position="114"/>
        <end position="290"/>
    </location>
</feature>
<dbReference type="EMBL" id="KZ991244">
    <property type="protein sequence ID" value="RKP23175.1"/>
    <property type="molecule type" value="Genomic_DNA"/>
</dbReference>
<dbReference type="PANTHER" id="PTHR16023">
    <property type="entry name" value="TAX1 BINDING PROTEIN-RELATED"/>
    <property type="match status" value="1"/>
</dbReference>
<sequence length="341" mass="39447">TTATSPEGSEKEQDPFDYHATVSALTFQFINEHETTRVESLEWLLMLQRKAPHKILATDDGLFPVLLKILSDSSERVIQRDLQLLAQFSAYSDDTYFREFMVHLLRLFSSDRPMLENRGSLIIRQLCLSLNPERIYLAFAETLEKEEDLEFASIMVQNLNIILITSPEAAELRKRLKRMDIKENQSLFVALYRSWCHNSVATFSLCLLAQTYEHAANMLQIFAELDITVNFLIQLDKLVQLLESPVFTYLRLQLLEPERHPYLFKCLYGILMLLPQSSAFAILRNRLNSVGPFNISLYHAFNRCVPHVHRASGADLMKRQKTSSESTLRFGELLNHFRAVQ</sequence>
<comment type="subcellular location">
    <subcellularLocation>
        <location evidence="1">Endomembrane system</location>
    </subcellularLocation>
</comment>
<dbReference type="Proteomes" id="UP000278143">
    <property type="component" value="Unassembled WGS sequence"/>
</dbReference>
<evidence type="ECO:0000256" key="2">
    <source>
        <dbReference type="ARBA" id="ARBA00022737"/>
    </source>
</evidence>